<comment type="caution">
    <text evidence="2">The sequence shown here is derived from an EMBL/GenBank/DDBJ whole genome shotgun (WGS) entry which is preliminary data.</text>
</comment>
<organism evidence="2 3">
    <name type="scientific">Streptomonospora salina</name>
    <dbReference type="NCBI Taxonomy" id="104205"/>
    <lineage>
        <taxon>Bacteria</taxon>
        <taxon>Bacillati</taxon>
        <taxon>Actinomycetota</taxon>
        <taxon>Actinomycetes</taxon>
        <taxon>Streptosporangiales</taxon>
        <taxon>Nocardiopsidaceae</taxon>
        <taxon>Streptomonospora</taxon>
    </lineage>
</organism>
<evidence type="ECO:0000313" key="2">
    <source>
        <dbReference type="EMBL" id="MBB5996405.1"/>
    </source>
</evidence>
<sequence length="81" mass="9042">MESDGAGEHVHPPVHLPPDTAASTPVDSRTGVSPRRSRPEFCERVRHCQRGRAAPVGLLLRRPGRRHPVDRGTAEHCRRPR</sequence>
<evidence type="ECO:0000313" key="3">
    <source>
        <dbReference type="Proteomes" id="UP000578077"/>
    </source>
</evidence>
<feature type="compositionally biased region" description="Basic and acidic residues" evidence="1">
    <location>
        <begin position="1"/>
        <end position="11"/>
    </location>
</feature>
<dbReference type="AlphaFoldDB" id="A0A841DZU8"/>
<protein>
    <submittedName>
        <fullName evidence="2">Uncharacterized protein</fullName>
    </submittedName>
</protein>
<gene>
    <name evidence="2" type="ORF">HNR25_000156</name>
</gene>
<reference evidence="2 3" key="1">
    <citation type="submission" date="2020-08" db="EMBL/GenBank/DDBJ databases">
        <title>Sequencing the genomes of 1000 actinobacteria strains.</title>
        <authorList>
            <person name="Klenk H.-P."/>
        </authorList>
    </citation>
    <scope>NUCLEOTIDE SEQUENCE [LARGE SCALE GENOMIC DNA]</scope>
    <source>
        <strain evidence="2 3">DSM 44593</strain>
    </source>
</reference>
<feature type="region of interest" description="Disordered" evidence="1">
    <location>
        <begin position="62"/>
        <end position="81"/>
    </location>
</feature>
<feature type="region of interest" description="Disordered" evidence="1">
    <location>
        <begin position="1"/>
        <end position="40"/>
    </location>
</feature>
<feature type="compositionally biased region" description="Basic and acidic residues" evidence="1">
    <location>
        <begin position="67"/>
        <end position="81"/>
    </location>
</feature>
<keyword evidence="3" id="KW-1185">Reference proteome</keyword>
<feature type="compositionally biased region" description="Polar residues" evidence="1">
    <location>
        <begin position="21"/>
        <end position="31"/>
    </location>
</feature>
<accession>A0A841DZU8</accession>
<name>A0A841DZU8_9ACTN</name>
<dbReference type="Proteomes" id="UP000578077">
    <property type="component" value="Unassembled WGS sequence"/>
</dbReference>
<dbReference type="EMBL" id="JACHLY010000001">
    <property type="protein sequence ID" value="MBB5996405.1"/>
    <property type="molecule type" value="Genomic_DNA"/>
</dbReference>
<proteinExistence type="predicted"/>
<evidence type="ECO:0000256" key="1">
    <source>
        <dbReference type="SAM" id="MobiDB-lite"/>
    </source>
</evidence>